<keyword evidence="1" id="KW-0732">Signal</keyword>
<gene>
    <name evidence="2" type="ORF">V0U79_08305</name>
</gene>
<reference evidence="2 3" key="1">
    <citation type="submission" date="2024-01" db="EMBL/GenBank/DDBJ databases">
        <title>Hyphobacterium bacterium isolated from marine sediment.</title>
        <authorList>
            <person name="Zhao S."/>
        </authorList>
    </citation>
    <scope>NUCLEOTIDE SEQUENCE [LARGE SCALE GENOMIC DNA]</scope>
    <source>
        <strain evidence="3">HN65</strain>
    </source>
</reference>
<dbReference type="EMBL" id="JAZDRP010000004">
    <property type="protein sequence ID" value="MEE2526366.1"/>
    <property type="molecule type" value="Genomic_DNA"/>
</dbReference>
<protein>
    <recommendedName>
        <fullName evidence="4">Bacterial repeat domain-containing protein</fullName>
    </recommendedName>
</protein>
<evidence type="ECO:0000256" key="1">
    <source>
        <dbReference type="SAM" id="SignalP"/>
    </source>
</evidence>
<feature type="signal peptide" evidence="1">
    <location>
        <begin position="1"/>
        <end position="29"/>
    </location>
</feature>
<sequence>MDRQRAALRHALLSFLAILAFAGPPSAMAQSAGTCGGLPFRQELDFWVGSWNVYSDSGAFLGRQEVSEWEQGCFLEAVWTGVGGDTAQSMNTYDPNLSGWRQLYISPTEIADLRGSFSNGTMTLAGNLFVQDSQTIRQRRLRISQGQNGSIDYVLEERDTATDPWTVVRQMNGIAAASDPQAPAVPDVSDYQPGQAICWNYPERDDFAFSAGDWSVGNASNRLSVHQSGCLIRERWYANASDTGVSYNFFDPFVNEWRQVWVSPTLFIDITGGAVSDGGPVQLLGTIHYTRTGSVQNYRGTWTAVSETAMTQLLEQQTNGVWSNWFYGNYIRRNTTATASIGFSGLGAGSVSSSPSGISCSNAGGACSSGFRLDQPVTFAGTAGSGSTFAGWSDGPCFGQTGDCVWNVGEARELEARFTLDSVPDGLIVAAVLPGARSGYVGGPDVTVFTSVVSRYSTPAQSCTITAPEGAPATLGYRRVDATNSPIGPANPVFDLTAGGSAAFVLALTPTEATPAQGMNFAPVITCENAALTPLPGVNTFALSIDTVPVPDILSIAVTPSADGVIRIPSSGGASFMSAAALNIGVGDGSAADGEATITVTADDGGAGLPVSLFLCETDASSNCLAPPASSVTTVFGTGAHFFAVFARAQAGSGIAFDPANARVYLRFTDANGVVRSVTSAAITAPD</sequence>
<organism evidence="2 3">
    <name type="scientific">Hyphobacterium lacteum</name>
    <dbReference type="NCBI Taxonomy" id="3116575"/>
    <lineage>
        <taxon>Bacteria</taxon>
        <taxon>Pseudomonadati</taxon>
        <taxon>Pseudomonadota</taxon>
        <taxon>Alphaproteobacteria</taxon>
        <taxon>Maricaulales</taxon>
        <taxon>Maricaulaceae</taxon>
        <taxon>Hyphobacterium</taxon>
    </lineage>
</organism>
<comment type="caution">
    <text evidence="2">The sequence shown here is derived from an EMBL/GenBank/DDBJ whole genome shotgun (WGS) entry which is preliminary data.</text>
</comment>
<keyword evidence="3" id="KW-1185">Reference proteome</keyword>
<dbReference type="Proteomes" id="UP001354971">
    <property type="component" value="Unassembled WGS sequence"/>
</dbReference>
<dbReference type="RefSeq" id="WP_330199029.1">
    <property type="nucleotide sequence ID" value="NZ_JAZDRP010000004.1"/>
</dbReference>
<proteinExistence type="predicted"/>
<accession>A0ABU7LRU7</accession>
<name>A0ABU7LRU7_9PROT</name>
<evidence type="ECO:0000313" key="2">
    <source>
        <dbReference type="EMBL" id="MEE2526366.1"/>
    </source>
</evidence>
<evidence type="ECO:0008006" key="4">
    <source>
        <dbReference type="Google" id="ProtNLM"/>
    </source>
</evidence>
<feature type="chain" id="PRO_5046709150" description="Bacterial repeat domain-containing protein" evidence="1">
    <location>
        <begin position="30"/>
        <end position="687"/>
    </location>
</feature>
<evidence type="ECO:0000313" key="3">
    <source>
        <dbReference type="Proteomes" id="UP001354971"/>
    </source>
</evidence>